<sequence>CFSCQNYPLFLKTLSTENELKSSYIVHTSLDVIEEKISSGGKNTNDPRELYQGLLYPTEDYKVYGYVTNTKIKFIGVLNANNITLRDNEIRSVIPQDREWHDGAGVVAHTAQLSDVTTRSVSQTETSAVKSSCVLLQSSQKDVIPTHSANITAGKYV</sequence>
<evidence type="ECO:0000313" key="4">
    <source>
        <dbReference type="EMBL" id="KAK2190441.1"/>
    </source>
</evidence>
<name>A0AAD9P904_RIDPI</name>
<dbReference type="Proteomes" id="UP001209878">
    <property type="component" value="Unassembled WGS sequence"/>
</dbReference>
<organism evidence="4 5">
    <name type="scientific">Ridgeia piscesae</name>
    <name type="common">Tubeworm</name>
    <dbReference type="NCBI Taxonomy" id="27915"/>
    <lineage>
        <taxon>Eukaryota</taxon>
        <taxon>Metazoa</taxon>
        <taxon>Spiralia</taxon>
        <taxon>Lophotrochozoa</taxon>
        <taxon>Annelida</taxon>
        <taxon>Polychaeta</taxon>
        <taxon>Sedentaria</taxon>
        <taxon>Canalipalpata</taxon>
        <taxon>Sabellida</taxon>
        <taxon>Siboglinidae</taxon>
        <taxon>Ridgeia</taxon>
    </lineage>
</organism>
<evidence type="ECO:0000313" key="5">
    <source>
        <dbReference type="Proteomes" id="UP001209878"/>
    </source>
</evidence>
<dbReference type="PANTHER" id="PTHR12403">
    <property type="entry name" value="TRAFFICKING PROTEIN PARTICLE COMPLEX SUBUNIT 2"/>
    <property type="match status" value="1"/>
</dbReference>
<dbReference type="Pfam" id="PF04628">
    <property type="entry name" value="Sedlin_N"/>
    <property type="match status" value="1"/>
</dbReference>
<keyword evidence="3" id="KW-0931">ER-Golgi transport</keyword>
<dbReference type="InterPro" id="IPR006722">
    <property type="entry name" value="Sedlin"/>
</dbReference>
<comment type="caution">
    <text evidence="4">The sequence shown here is derived from an EMBL/GenBank/DDBJ whole genome shotgun (WGS) entry which is preliminary data.</text>
</comment>
<dbReference type="SUPFAM" id="SSF64356">
    <property type="entry name" value="SNARE-like"/>
    <property type="match status" value="1"/>
</dbReference>
<keyword evidence="3" id="KW-0813">Transport</keyword>
<gene>
    <name evidence="4" type="ORF">NP493_80g05023</name>
</gene>
<dbReference type="GO" id="GO:0006888">
    <property type="term" value="P:endoplasmic reticulum to Golgi vesicle-mediated transport"/>
    <property type="evidence" value="ECO:0007669"/>
    <property type="project" value="InterPro"/>
</dbReference>
<comment type="similarity">
    <text evidence="2">Belongs to the TRAPP small subunits family. Sedlin subfamily.</text>
</comment>
<evidence type="ECO:0000256" key="3">
    <source>
        <dbReference type="ARBA" id="ARBA00022892"/>
    </source>
</evidence>
<reference evidence="4" key="1">
    <citation type="journal article" date="2023" name="Mol. Biol. Evol.">
        <title>Third-Generation Sequencing Reveals the Adaptive Role of the Epigenome in Three Deep-Sea Polychaetes.</title>
        <authorList>
            <person name="Perez M."/>
            <person name="Aroh O."/>
            <person name="Sun Y."/>
            <person name="Lan Y."/>
            <person name="Juniper S.K."/>
            <person name="Young C.R."/>
            <person name="Angers B."/>
            <person name="Qian P.Y."/>
        </authorList>
    </citation>
    <scope>NUCLEOTIDE SEQUENCE</scope>
    <source>
        <strain evidence="4">R07B-5</strain>
    </source>
</reference>
<protein>
    <submittedName>
        <fullName evidence="4">Uncharacterized protein</fullName>
    </submittedName>
</protein>
<dbReference type="GO" id="GO:0048471">
    <property type="term" value="C:perinuclear region of cytoplasm"/>
    <property type="evidence" value="ECO:0007669"/>
    <property type="project" value="UniProtKB-SubCell"/>
</dbReference>
<comment type="subcellular location">
    <subcellularLocation>
        <location evidence="1">Cytoplasm</location>
        <location evidence="1">Perinuclear region</location>
    </subcellularLocation>
</comment>
<dbReference type="AlphaFoldDB" id="A0AAD9P904"/>
<dbReference type="EMBL" id="JAODUO010000080">
    <property type="protein sequence ID" value="KAK2190441.1"/>
    <property type="molecule type" value="Genomic_DNA"/>
</dbReference>
<evidence type="ECO:0000256" key="2">
    <source>
        <dbReference type="ARBA" id="ARBA00006626"/>
    </source>
</evidence>
<proteinExistence type="inferred from homology"/>
<accession>A0AAD9P904</accession>
<dbReference type="Gene3D" id="3.30.450.70">
    <property type="match status" value="1"/>
</dbReference>
<evidence type="ECO:0000256" key="1">
    <source>
        <dbReference type="ARBA" id="ARBA00004556"/>
    </source>
</evidence>
<dbReference type="InterPro" id="IPR011012">
    <property type="entry name" value="Longin-like_dom_sf"/>
</dbReference>
<keyword evidence="5" id="KW-1185">Reference proteome</keyword>
<feature type="non-terminal residue" evidence="4">
    <location>
        <position position="1"/>
    </location>
</feature>